<reference evidence="1 2" key="1">
    <citation type="submission" date="2023-07" db="EMBL/GenBank/DDBJ databases">
        <title>Sequencing the genomes of 1000 actinobacteria strains.</title>
        <authorList>
            <person name="Klenk H.-P."/>
        </authorList>
    </citation>
    <scope>NUCLEOTIDE SEQUENCE [LARGE SCALE GENOMIC DNA]</scope>
    <source>
        <strain evidence="1 2">DSM 44711</strain>
    </source>
</reference>
<organism evidence="1 2">
    <name type="scientific">Catenuloplanes niger</name>
    <dbReference type="NCBI Taxonomy" id="587534"/>
    <lineage>
        <taxon>Bacteria</taxon>
        <taxon>Bacillati</taxon>
        <taxon>Actinomycetota</taxon>
        <taxon>Actinomycetes</taxon>
        <taxon>Micromonosporales</taxon>
        <taxon>Micromonosporaceae</taxon>
        <taxon>Catenuloplanes</taxon>
    </lineage>
</organism>
<protein>
    <recommendedName>
        <fullName evidence="3">Phospholipase</fullName>
    </recommendedName>
</protein>
<proteinExistence type="predicted"/>
<keyword evidence="2" id="KW-1185">Reference proteome</keyword>
<accession>A0AAE4CVY6</accession>
<dbReference type="RefSeq" id="WP_310422809.1">
    <property type="nucleotide sequence ID" value="NZ_JAVDYC010000001.1"/>
</dbReference>
<sequence>MHTHHHHNYGTSETGSVMLDIGRDTGALVIYTGPEQQGLEIEISPLDTLTAARTHVAVRERLINHGKLYCAVYPSLPAGRYAVWRGESEQAGTVTIAASRVAEFSWPAN</sequence>
<gene>
    <name evidence="1" type="ORF">J2S44_006930</name>
</gene>
<evidence type="ECO:0008006" key="3">
    <source>
        <dbReference type="Google" id="ProtNLM"/>
    </source>
</evidence>
<name>A0AAE4CVY6_9ACTN</name>
<evidence type="ECO:0000313" key="1">
    <source>
        <dbReference type="EMBL" id="MDR7326680.1"/>
    </source>
</evidence>
<dbReference type="EMBL" id="JAVDYC010000001">
    <property type="protein sequence ID" value="MDR7326680.1"/>
    <property type="molecule type" value="Genomic_DNA"/>
</dbReference>
<comment type="caution">
    <text evidence="1">The sequence shown here is derived from an EMBL/GenBank/DDBJ whole genome shotgun (WGS) entry which is preliminary data.</text>
</comment>
<evidence type="ECO:0000313" key="2">
    <source>
        <dbReference type="Proteomes" id="UP001183629"/>
    </source>
</evidence>
<dbReference type="AlphaFoldDB" id="A0AAE4CVY6"/>
<dbReference type="Proteomes" id="UP001183629">
    <property type="component" value="Unassembled WGS sequence"/>
</dbReference>